<organism evidence="1 2">
    <name type="scientific">Larimichthys crocea</name>
    <name type="common">Large yellow croaker</name>
    <name type="synonym">Pseudosciaena crocea</name>
    <dbReference type="NCBI Taxonomy" id="215358"/>
    <lineage>
        <taxon>Eukaryota</taxon>
        <taxon>Metazoa</taxon>
        <taxon>Chordata</taxon>
        <taxon>Craniata</taxon>
        <taxon>Vertebrata</taxon>
        <taxon>Euteleostomi</taxon>
        <taxon>Actinopterygii</taxon>
        <taxon>Neopterygii</taxon>
        <taxon>Teleostei</taxon>
        <taxon>Neoteleostei</taxon>
        <taxon>Acanthomorphata</taxon>
        <taxon>Eupercaria</taxon>
        <taxon>Sciaenidae</taxon>
        <taxon>Larimichthys</taxon>
    </lineage>
</organism>
<name>A0A6G0IKH1_LARCR</name>
<dbReference type="AlphaFoldDB" id="A0A6G0IKH1"/>
<dbReference type="EMBL" id="REGW02000009">
    <property type="protein sequence ID" value="KAE8291793.1"/>
    <property type="molecule type" value="Genomic_DNA"/>
</dbReference>
<sequence length="206" mass="23336">MFEKGFTVPSGTAGTVLCLRQLRYFKGSPVSAARRAKRVSVPNYHRLDLTASRRFITYSSPKEENMAVVKDKDGKFLTVEDTPDGLKMCAVEQQNEENAPCVQIKRRERNNTNEVAFIFKYKDTHYFPKVDGKKLKLEKAAGSTVSSGGQSAWFQKVNQGHGEHYSLRSVAAPLLYLSRRLSSKRKSFILTDKSQECVLITDKNKY</sequence>
<dbReference type="Proteomes" id="UP000424527">
    <property type="component" value="Unassembled WGS sequence"/>
</dbReference>
<proteinExistence type="predicted"/>
<keyword evidence="2" id="KW-1185">Reference proteome</keyword>
<dbReference type="OrthoDB" id="8964171at2759"/>
<gene>
    <name evidence="1" type="ORF">D5F01_LYC09154</name>
</gene>
<accession>A0A6G0IKH1</accession>
<protein>
    <submittedName>
        <fullName evidence="1">Uncharacterized protein</fullName>
    </submittedName>
</protein>
<evidence type="ECO:0000313" key="1">
    <source>
        <dbReference type="EMBL" id="KAE8291793.1"/>
    </source>
</evidence>
<dbReference type="KEGG" id="lco:104923460"/>
<comment type="caution">
    <text evidence="1">The sequence shown here is derived from an EMBL/GenBank/DDBJ whole genome shotgun (WGS) entry which is preliminary data.</text>
</comment>
<evidence type="ECO:0000313" key="2">
    <source>
        <dbReference type="Proteomes" id="UP000424527"/>
    </source>
</evidence>
<reference evidence="1 2" key="1">
    <citation type="submission" date="2019-07" db="EMBL/GenBank/DDBJ databases">
        <title>Chromosome genome assembly for large yellow croaker.</title>
        <authorList>
            <person name="Xiao S."/>
        </authorList>
    </citation>
    <scope>NUCLEOTIDE SEQUENCE [LARGE SCALE GENOMIC DNA]</scope>
    <source>
        <strain evidence="1">JMULYC20181020</strain>
        <tissue evidence="1">Muscle</tissue>
    </source>
</reference>